<feature type="transmembrane region" description="Helical" evidence="9">
    <location>
        <begin position="264"/>
        <end position="290"/>
    </location>
</feature>
<evidence type="ECO:0000256" key="2">
    <source>
        <dbReference type="ARBA" id="ARBA00022448"/>
    </source>
</evidence>
<dbReference type="Proteomes" id="UP000231436">
    <property type="component" value="Unassembled WGS sequence"/>
</dbReference>
<dbReference type="Pfam" id="PF07549">
    <property type="entry name" value="Sec_GG"/>
    <property type="match status" value="1"/>
</dbReference>
<keyword evidence="3 9" id="KW-1003">Cell membrane</keyword>
<dbReference type="GO" id="GO:0005886">
    <property type="term" value="C:plasma membrane"/>
    <property type="evidence" value="ECO:0007669"/>
    <property type="project" value="UniProtKB-SubCell"/>
</dbReference>
<feature type="transmembrane region" description="Helical" evidence="9">
    <location>
        <begin position="156"/>
        <end position="182"/>
    </location>
</feature>
<dbReference type="SUPFAM" id="SSF82866">
    <property type="entry name" value="Multidrug efflux transporter AcrB transmembrane domain"/>
    <property type="match status" value="1"/>
</dbReference>
<dbReference type="GO" id="GO:0043952">
    <property type="term" value="P:protein transport by the Sec complex"/>
    <property type="evidence" value="ECO:0007669"/>
    <property type="project" value="UniProtKB-UniRule"/>
</dbReference>
<keyword evidence="5 9" id="KW-0653">Protein transport</keyword>
<feature type="transmembrane region" description="Helical" evidence="9">
    <location>
        <begin position="125"/>
        <end position="144"/>
    </location>
</feature>
<keyword evidence="4 9" id="KW-0812">Transmembrane</keyword>
<dbReference type="NCBIfam" id="TIGR00966">
    <property type="entry name" value="transloc_SecF"/>
    <property type="match status" value="1"/>
</dbReference>
<keyword evidence="7 9" id="KW-0811">Translocation</keyword>
<feature type="transmembrane region" description="Helical" evidence="9">
    <location>
        <begin position="240"/>
        <end position="258"/>
    </location>
</feature>
<dbReference type="PANTHER" id="PTHR30081:SF8">
    <property type="entry name" value="PROTEIN TRANSLOCASE SUBUNIT SECF"/>
    <property type="match status" value="1"/>
</dbReference>
<name>A0A2M8LGD5_9BACT</name>
<dbReference type="GO" id="GO:0065002">
    <property type="term" value="P:intracellular protein transmembrane transport"/>
    <property type="evidence" value="ECO:0007669"/>
    <property type="project" value="UniProtKB-UniRule"/>
</dbReference>
<dbReference type="InterPro" id="IPR022646">
    <property type="entry name" value="SecD/SecF_CS"/>
</dbReference>
<comment type="subunit">
    <text evidence="9">Forms a complex with SecD. Part of the essential Sec protein translocation apparatus which comprises SecA, SecYEG and auxiliary proteins SecDF. Other proteins may also be involved.</text>
</comment>
<keyword evidence="2 9" id="KW-0813">Transport</keyword>
<reference evidence="12" key="1">
    <citation type="submission" date="2017-09" db="EMBL/GenBank/DDBJ databases">
        <title>Depth-based differentiation of microbial function through sediment-hosted aquifers and enrichment of novel symbionts in the deep terrestrial subsurface.</title>
        <authorList>
            <person name="Probst A.J."/>
            <person name="Ladd B."/>
            <person name="Jarett J.K."/>
            <person name="Geller-Mcgrath D.E."/>
            <person name="Sieber C.M.K."/>
            <person name="Emerson J.B."/>
            <person name="Anantharaman K."/>
            <person name="Thomas B.C."/>
            <person name="Malmstrom R."/>
            <person name="Stieglmeier M."/>
            <person name="Klingl A."/>
            <person name="Woyke T."/>
            <person name="Ryan C.M."/>
            <person name="Banfield J.F."/>
        </authorList>
    </citation>
    <scope>NUCLEOTIDE SEQUENCE [LARGE SCALE GENOMIC DNA]</scope>
</reference>
<comment type="similarity">
    <text evidence="9">Belongs to the SecD/SecF family. SecF subfamily.</text>
</comment>
<dbReference type="GO" id="GO:0015450">
    <property type="term" value="F:protein-transporting ATPase activity"/>
    <property type="evidence" value="ECO:0007669"/>
    <property type="project" value="InterPro"/>
</dbReference>
<feature type="domain" description="Protein export membrane protein SecD/SecF C-terminal" evidence="10">
    <location>
        <begin position="102"/>
        <end position="291"/>
    </location>
</feature>
<evidence type="ECO:0000256" key="8">
    <source>
        <dbReference type="ARBA" id="ARBA00023136"/>
    </source>
</evidence>
<evidence type="ECO:0000259" key="10">
    <source>
        <dbReference type="Pfam" id="PF02355"/>
    </source>
</evidence>
<dbReference type="InterPro" id="IPR048634">
    <property type="entry name" value="SecD_SecF_C"/>
</dbReference>
<dbReference type="Pfam" id="PF02355">
    <property type="entry name" value="SecD_SecF_C"/>
    <property type="match status" value="1"/>
</dbReference>
<dbReference type="HAMAP" id="MF_01464_B">
    <property type="entry name" value="SecF_B"/>
    <property type="match status" value="1"/>
</dbReference>
<dbReference type="InterPro" id="IPR022813">
    <property type="entry name" value="SecD/SecF_arch_bac"/>
</dbReference>
<dbReference type="EMBL" id="PFEU01000018">
    <property type="protein sequence ID" value="PJE76511.1"/>
    <property type="molecule type" value="Genomic_DNA"/>
</dbReference>
<evidence type="ECO:0000256" key="5">
    <source>
        <dbReference type="ARBA" id="ARBA00022927"/>
    </source>
</evidence>
<dbReference type="AlphaFoldDB" id="A0A2M8LGD5"/>
<dbReference type="InterPro" id="IPR022645">
    <property type="entry name" value="SecD/SecF_bac"/>
</dbReference>
<dbReference type="GO" id="GO:0006605">
    <property type="term" value="P:protein targeting"/>
    <property type="evidence" value="ECO:0007669"/>
    <property type="project" value="UniProtKB-UniRule"/>
</dbReference>
<accession>A0A2M8LGD5</accession>
<feature type="transmembrane region" description="Helical" evidence="9">
    <location>
        <begin position="188"/>
        <end position="209"/>
    </location>
</feature>
<comment type="caution">
    <text evidence="11">The sequence shown here is derived from an EMBL/GenBank/DDBJ whole genome shotgun (WGS) entry which is preliminary data.</text>
</comment>
<gene>
    <name evidence="9 11" type="primary">secF</name>
    <name evidence="11" type="ORF">COV05_04040</name>
</gene>
<dbReference type="PANTHER" id="PTHR30081">
    <property type="entry name" value="PROTEIN-EXPORT MEMBRANE PROTEIN SEC"/>
    <property type="match status" value="1"/>
</dbReference>
<evidence type="ECO:0000256" key="7">
    <source>
        <dbReference type="ARBA" id="ARBA00023010"/>
    </source>
</evidence>
<organism evidence="11 12">
    <name type="scientific">Candidatus Uhrbacteria bacterium CG10_big_fil_rev_8_21_14_0_10_48_16</name>
    <dbReference type="NCBI Taxonomy" id="1975038"/>
    <lineage>
        <taxon>Bacteria</taxon>
        <taxon>Candidatus Uhriibacteriota</taxon>
    </lineage>
</organism>
<evidence type="ECO:0000313" key="11">
    <source>
        <dbReference type="EMBL" id="PJE76511.1"/>
    </source>
</evidence>
<evidence type="ECO:0000256" key="4">
    <source>
        <dbReference type="ARBA" id="ARBA00022692"/>
    </source>
</evidence>
<evidence type="ECO:0000256" key="1">
    <source>
        <dbReference type="ARBA" id="ARBA00004651"/>
    </source>
</evidence>
<comment type="function">
    <text evidence="9">Part of the Sec protein translocase complex. Interacts with the SecYEG preprotein conducting channel. SecDF uses the proton motive force (PMF) to complete protein translocation after the ATP-dependent function of SecA.</text>
</comment>
<proteinExistence type="inferred from homology"/>
<evidence type="ECO:0000313" key="12">
    <source>
        <dbReference type="Proteomes" id="UP000231436"/>
    </source>
</evidence>
<evidence type="ECO:0000256" key="3">
    <source>
        <dbReference type="ARBA" id="ARBA00022475"/>
    </source>
</evidence>
<dbReference type="PRINTS" id="PR01755">
    <property type="entry name" value="SECFTRNLCASE"/>
</dbReference>
<evidence type="ECO:0000256" key="6">
    <source>
        <dbReference type="ARBA" id="ARBA00022989"/>
    </source>
</evidence>
<keyword evidence="8 9" id="KW-0472">Membrane</keyword>
<dbReference type="InterPro" id="IPR005665">
    <property type="entry name" value="SecF_bac"/>
</dbReference>
<evidence type="ECO:0000256" key="9">
    <source>
        <dbReference type="HAMAP-Rule" id="MF_01464"/>
    </source>
</evidence>
<feature type="transmembrane region" description="Helical" evidence="9">
    <location>
        <begin position="12"/>
        <end position="36"/>
    </location>
</feature>
<keyword evidence="6 9" id="KW-1133">Transmembrane helix</keyword>
<protein>
    <recommendedName>
        <fullName evidence="9">Protein-export membrane protein SecF</fullName>
    </recommendedName>
</protein>
<sequence>MKINIIANRNTWFVLSGVLVLSSILAVAFIGLRFGIDFTGGSLLEVEVQQPVQAEEVRVSMADVGYTNLSIQASGEQGLIIRTEDLTEEEHQTLLTALEGQIGEVEELRFDSIGPVVGEELRRTATTGIVVTLLLIGLYIAWAFRKVTEPVASWKYGFLTIFAAFHDVVITVGAFSVLGYVYGWEIGTAFVAAILTILGYSINDTVVVFDRTRENLLKRVGDTFEETVEVSIEQTITRSINTSLTTILALLAIFLFGGDSTRPFACALMIGIGVGTYSSIFLASPLLVAWELRKKK</sequence>
<dbReference type="Gene3D" id="1.20.1640.10">
    <property type="entry name" value="Multidrug efflux transporter AcrB transmembrane domain"/>
    <property type="match status" value="1"/>
</dbReference>
<comment type="subcellular location">
    <subcellularLocation>
        <location evidence="1 9">Cell membrane</location>
        <topology evidence="1 9">Multi-pass membrane protein</topology>
    </subcellularLocation>
</comment>